<dbReference type="SUPFAM" id="SSF53474">
    <property type="entry name" value="alpha/beta-Hydrolases"/>
    <property type="match status" value="1"/>
</dbReference>
<dbReference type="HOGENOM" id="CLU_006586_10_6_1"/>
<evidence type="ECO:0000256" key="3">
    <source>
        <dbReference type="RuleBase" id="RU361235"/>
    </source>
</evidence>
<dbReference type="PROSITE" id="PS00122">
    <property type="entry name" value="CARBOXYLESTERASE_B_1"/>
    <property type="match status" value="1"/>
</dbReference>
<dbReference type="InterPro" id="IPR050309">
    <property type="entry name" value="Type-B_Carboxylest/Lipase"/>
</dbReference>
<name>A0A0D0DJA5_9AGAM</name>
<sequence>MKHTPLSLLLAESVARASARPYGEHSPPTVTLDSATVTGVSSGSVNEFLGIPFAQPPIGDLRFQLPQSLPPYNTSFSATTYGPACPQQTAQFPAVSGLPAETLDYLALLSSPPAPPSAEDCLTLNVITPADAAHESKLPVVVWIYGGGFEQGATSTFNGTVIVDKAISLGVPAIYVSMNYRLNAFGFLASQEVKDAGIGNLGLRDQRLALYWVQKYICRFGGDPTKVTIWGQSAGAISVGLQMVANDGNSDGLFRAAFMQSGSPPPVGDILQGQKYYDALVSETGCSSASDTLQCLREVPYGALLGAMNQSPNIFSYQSLIISWQPRADGVFLTDDPQKLIQRGLVADVPFVTGDCDDEGTMFSFSTLNVTTISPLRTDTQFEEYIRTYWFPNATSTTIKEVMRYYPANISQGSPFDTRMLNALTPQFKRIAALQGDAVFQAPRRFFLQNRLGKQALWTYASKRLKTVPYLGAFHGSDMLDVEGGQDIASYLVRFVSNLDPNGGTDLYWPQYTTAEPTILELLDGPIPQALTEDTYRVDAMKFLTKVTLAYPL</sequence>
<dbReference type="EC" id="3.1.1.-" evidence="3"/>
<keyword evidence="2 3" id="KW-0378">Hydrolase</keyword>
<dbReference type="InterPro" id="IPR002018">
    <property type="entry name" value="CarbesteraseB"/>
</dbReference>
<dbReference type="InterPro" id="IPR019826">
    <property type="entry name" value="Carboxylesterase_B_AS"/>
</dbReference>
<proteinExistence type="inferred from homology"/>
<reference evidence="6" key="2">
    <citation type="submission" date="2015-01" db="EMBL/GenBank/DDBJ databases">
        <title>Evolutionary Origins and Diversification of the Mycorrhizal Mutualists.</title>
        <authorList>
            <consortium name="DOE Joint Genome Institute"/>
            <consortium name="Mycorrhizal Genomics Consortium"/>
            <person name="Kohler A."/>
            <person name="Kuo A."/>
            <person name="Nagy L.G."/>
            <person name="Floudas D."/>
            <person name="Copeland A."/>
            <person name="Barry K.W."/>
            <person name="Cichocki N."/>
            <person name="Veneault-Fourrey C."/>
            <person name="LaButti K."/>
            <person name="Lindquist E.A."/>
            <person name="Lipzen A."/>
            <person name="Lundell T."/>
            <person name="Morin E."/>
            <person name="Murat C."/>
            <person name="Riley R."/>
            <person name="Ohm R."/>
            <person name="Sun H."/>
            <person name="Tunlid A."/>
            <person name="Henrissat B."/>
            <person name="Grigoriev I.V."/>
            <person name="Hibbett D.S."/>
            <person name="Martin F."/>
        </authorList>
    </citation>
    <scope>NUCLEOTIDE SEQUENCE [LARGE SCALE GENOMIC DNA]</scope>
    <source>
        <strain evidence="6">Ve08.2h10</strain>
    </source>
</reference>
<feature type="domain" description="Carboxylesterase type B" evidence="4">
    <location>
        <begin position="27"/>
        <end position="526"/>
    </location>
</feature>
<accession>A0A0D0DJA5</accession>
<evidence type="ECO:0000313" key="5">
    <source>
        <dbReference type="EMBL" id="KIK91168.1"/>
    </source>
</evidence>
<evidence type="ECO:0000313" key="6">
    <source>
        <dbReference type="Proteomes" id="UP000054538"/>
    </source>
</evidence>
<dbReference type="PROSITE" id="PS00941">
    <property type="entry name" value="CARBOXYLESTERASE_B_2"/>
    <property type="match status" value="1"/>
</dbReference>
<reference evidence="5 6" key="1">
    <citation type="submission" date="2014-04" db="EMBL/GenBank/DDBJ databases">
        <authorList>
            <consortium name="DOE Joint Genome Institute"/>
            <person name="Kuo A."/>
            <person name="Kohler A."/>
            <person name="Jargeat P."/>
            <person name="Nagy L.G."/>
            <person name="Floudas D."/>
            <person name="Copeland A."/>
            <person name="Barry K.W."/>
            <person name="Cichocki N."/>
            <person name="Veneault-Fourrey C."/>
            <person name="LaButti K."/>
            <person name="Lindquist E.A."/>
            <person name="Lipzen A."/>
            <person name="Lundell T."/>
            <person name="Morin E."/>
            <person name="Murat C."/>
            <person name="Sun H."/>
            <person name="Tunlid A."/>
            <person name="Henrissat B."/>
            <person name="Grigoriev I.V."/>
            <person name="Hibbett D.S."/>
            <person name="Martin F."/>
            <person name="Nordberg H.P."/>
            <person name="Cantor M.N."/>
            <person name="Hua S.X."/>
        </authorList>
    </citation>
    <scope>NUCLEOTIDE SEQUENCE [LARGE SCALE GENOMIC DNA]</scope>
    <source>
        <strain evidence="5 6">Ve08.2h10</strain>
    </source>
</reference>
<dbReference type="PANTHER" id="PTHR11559">
    <property type="entry name" value="CARBOXYLESTERASE"/>
    <property type="match status" value="1"/>
</dbReference>
<dbReference type="ESTHER" id="9homo-a0a0d0dja5">
    <property type="family name" value="Fungal_carboxylesterase_lipase"/>
</dbReference>
<dbReference type="InterPro" id="IPR019819">
    <property type="entry name" value="Carboxylesterase_B_CS"/>
</dbReference>
<evidence type="ECO:0000256" key="1">
    <source>
        <dbReference type="ARBA" id="ARBA00005964"/>
    </source>
</evidence>
<evidence type="ECO:0000259" key="4">
    <source>
        <dbReference type="Pfam" id="PF00135"/>
    </source>
</evidence>
<dbReference type="STRING" id="930991.A0A0D0DJA5"/>
<protein>
    <recommendedName>
        <fullName evidence="3">Carboxylic ester hydrolase</fullName>
        <ecNumber evidence="3">3.1.1.-</ecNumber>
    </recommendedName>
</protein>
<dbReference type="Pfam" id="PF00135">
    <property type="entry name" value="COesterase"/>
    <property type="match status" value="1"/>
</dbReference>
<evidence type="ECO:0000256" key="2">
    <source>
        <dbReference type="ARBA" id="ARBA00022801"/>
    </source>
</evidence>
<dbReference type="EMBL" id="KN825419">
    <property type="protein sequence ID" value="KIK91168.1"/>
    <property type="molecule type" value="Genomic_DNA"/>
</dbReference>
<dbReference type="OrthoDB" id="408631at2759"/>
<dbReference type="GO" id="GO:0016787">
    <property type="term" value="F:hydrolase activity"/>
    <property type="evidence" value="ECO:0007669"/>
    <property type="project" value="UniProtKB-KW"/>
</dbReference>
<dbReference type="AlphaFoldDB" id="A0A0D0DJA5"/>
<organism evidence="5 6">
    <name type="scientific">Paxillus rubicundulus Ve08.2h10</name>
    <dbReference type="NCBI Taxonomy" id="930991"/>
    <lineage>
        <taxon>Eukaryota</taxon>
        <taxon>Fungi</taxon>
        <taxon>Dikarya</taxon>
        <taxon>Basidiomycota</taxon>
        <taxon>Agaricomycotina</taxon>
        <taxon>Agaricomycetes</taxon>
        <taxon>Agaricomycetidae</taxon>
        <taxon>Boletales</taxon>
        <taxon>Paxilineae</taxon>
        <taxon>Paxillaceae</taxon>
        <taxon>Paxillus</taxon>
    </lineage>
</organism>
<comment type="similarity">
    <text evidence="1 3">Belongs to the type-B carboxylesterase/lipase family.</text>
</comment>
<keyword evidence="6" id="KW-1185">Reference proteome</keyword>
<dbReference type="Gene3D" id="3.40.50.1820">
    <property type="entry name" value="alpha/beta hydrolase"/>
    <property type="match status" value="1"/>
</dbReference>
<dbReference type="InterPro" id="IPR029058">
    <property type="entry name" value="AB_hydrolase_fold"/>
</dbReference>
<dbReference type="InParanoid" id="A0A0D0DJA5"/>
<gene>
    <name evidence="5" type="ORF">PAXRUDRAFT_150102</name>
</gene>
<dbReference type="Proteomes" id="UP000054538">
    <property type="component" value="Unassembled WGS sequence"/>
</dbReference>